<comment type="subcellular location">
    <subcellularLocation>
        <location evidence="1 6">Membrane</location>
        <topology evidence="1 6">Multi-pass membrane protein</topology>
    </subcellularLocation>
</comment>
<dbReference type="RefSeq" id="WP_163315068.1">
    <property type="nucleotide sequence ID" value="NZ_JAAGAA010000002.1"/>
</dbReference>
<evidence type="ECO:0000313" key="7">
    <source>
        <dbReference type="EMBL" id="NDV11814.1"/>
    </source>
</evidence>
<dbReference type="GO" id="GO:0035435">
    <property type="term" value="P:phosphate ion transmembrane transport"/>
    <property type="evidence" value="ECO:0007669"/>
    <property type="project" value="TreeGrafter"/>
</dbReference>
<sequence length="496" mass="52365">MDPIALFLLSSGLFLGWSLGANDAANVFGTAVGSRMVRFGTAALICSVFVILGATISGAGAAHTLSQLGAISELGGAFAAALSAAAAVMMMTHYGLPVSTGQAIIGAIIGWNLFSGTQIDTSVLSKILMTWVLCPILSAIVAVALYRGTDWTLRHVKPHVLTLDAGARWALIVAGAFGSYSLGANNIANVMGVFMNSVQLPSLSLGLYTLSPVQTLFLVGGVAIAAGVYTYSKRVMLTVGQGLMPLSPVAAWVVVMSHSVVLFLFASQDLQTFLASHNLPTIPLVPVSSSQAIVGAVIGIGLLKGGQSINWRMAGRITGGWVLTPFIAAAVCLACLLVVQNVMRLPVHEVQRYELSEEVLLEARRQGLQVGALQAAEGRTFERADKLSRYLAQQGLPDEAGLETLVSLARTSPMVVGHPGQTLPLLSQAQQQDLLALKGATFTHTWQLRQALEACGAHWLPRESTPLNAKFNKHIELVFSKLYAEFKIPNNGGEGI</sequence>
<comment type="caution">
    <text evidence="7">The sequence shown here is derived from an EMBL/GenBank/DDBJ whole genome shotgun (WGS) entry which is preliminary data.</text>
</comment>
<feature type="transmembrane region" description="Helical" evidence="6">
    <location>
        <begin position="249"/>
        <end position="267"/>
    </location>
</feature>
<keyword evidence="2 6" id="KW-0813">Transport</keyword>
<keyword evidence="8" id="KW-1185">Reference proteome</keyword>
<dbReference type="Proteomes" id="UP000482578">
    <property type="component" value="Unassembled WGS sequence"/>
</dbReference>
<proteinExistence type="inferred from homology"/>
<dbReference type="PANTHER" id="PTHR11101">
    <property type="entry name" value="PHOSPHATE TRANSPORTER"/>
    <property type="match status" value="1"/>
</dbReference>
<dbReference type="InterPro" id="IPR001204">
    <property type="entry name" value="Phos_transporter"/>
</dbReference>
<evidence type="ECO:0000256" key="3">
    <source>
        <dbReference type="ARBA" id="ARBA00022692"/>
    </source>
</evidence>
<dbReference type="PANTHER" id="PTHR11101:SF80">
    <property type="entry name" value="PHOSPHATE TRANSPORTER"/>
    <property type="match status" value="1"/>
</dbReference>
<reference evidence="7 8" key="1">
    <citation type="submission" date="2020-02" db="EMBL/GenBank/DDBJ databases">
        <authorList>
            <person name="Yang Z."/>
        </authorList>
    </citation>
    <scope>NUCLEOTIDE SEQUENCE [LARGE SCALE GENOMIC DNA]</scope>
    <source>
        <strain evidence="7 8">HX-7-9</strain>
    </source>
</reference>
<feature type="transmembrane region" description="Helical" evidence="6">
    <location>
        <begin position="323"/>
        <end position="343"/>
    </location>
</feature>
<name>A0A6B2KNR9_9NEIS</name>
<feature type="transmembrane region" description="Helical" evidence="6">
    <location>
        <begin position="36"/>
        <end position="56"/>
    </location>
</feature>
<dbReference type="GO" id="GO:0005315">
    <property type="term" value="F:phosphate transmembrane transporter activity"/>
    <property type="evidence" value="ECO:0007669"/>
    <property type="project" value="InterPro"/>
</dbReference>
<dbReference type="EMBL" id="JAAGAA010000002">
    <property type="protein sequence ID" value="NDV11814.1"/>
    <property type="molecule type" value="Genomic_DNA"/>
</dbReference>
<gene>
    <name evidence="7" type="ORF">GZH52_03250</name>
</gene>
<protein>
    <recommendedName>
        <fullName evidence="6">Phosphate transporter</fullName>
    </recommendedName>
</protein>
<dbReference type="AlphaFoldDB" id="A0A6B2KNR9"/>
<feature type="transmembrane region" description="Helical" evidence="6">
    <location>
        <begin position="166"/>
        <end position="184"/>
    </location>
</feature>
<keyword evidence="4 6" id="KW-1133">Transmembrane helix</keyword>
<accession>A0A6B2KNR9</accession>
<evidence type="ECO:0000256" key="4">
    <source>
        <dbReference type="ARBA" id="ARBA00022989"/>
    </source>
</evidence>
<evidence type="ECO:0000256" key="1">
    <source>
        <dbReference type="ARBA" id="ARBA00004141"/>
    </source>
</evidence>
<keyword evidence="5 6" id="KW-0472">Membrane</keyword>
<evidence type="ECO:0000256" key="6">
    <source>
        <dbReference type="RuleBase" id="RU363058"/>
    </source>
</evidence>
<feature type="transmembrane region" description="Helical" evidence="6">
    <location>
        <begin position="279"/>
        <end position="303"/>
    </location>
</feature>
<evidence type="ECO:0000313" key="8">
    <source>
        <dbReference type="Proteomes" id="UP000482578"/>
    </source>
</evidence>
<feature type="transmembrane region" description="Helical" evidence="6">
    <location>
        <begin position="127"/>
        <end position="146"/>
    </location>
</feature>
<feature type="transmembrane region" description="Helical" evidence="6">
    <location>
        <begin position="205"/>
        <end position="229"/>
    </location>
</feature>
<keyword evidence="3 6" id="KW-0812">Transmembrane</keyword>
<evidence type="ECO:0000256" key="5">
    <source>
        <dbReference type="ARBA" id="ARBA00023136"/>
    </source>
</evidence>
<comment type="similarity">
    <text evidence="6">Belongs to the inorganic phosphate transporter (PiT) (TC 2.A.20) family.</text>
</comment>
<evidence type="ECO:0000256" key="2">
    <source>
        <dbReference type="ARBA" id="ARBA00022448"/>
    </source>
</evidence>
<feature type="transmembrane region" description="Helical" evidence="6">
    <location>
        <begin position="94"/>
        <end position="115"/>
    </location>
</feature>
<dbReference type="Pfam" id="PF01384">
    <property type="entry name" value="PHO4"/>
    <property type="match status" value="1"/>
</dbReference>
<organism evidence="7 8">
    <name type="scientific">Crenobacter caeni</name>
    <dbReference type="NCBI Taxonomy" id="2705474"/>
    <lineage>
        <taxon>Bacteria</taxon>
        <taxon>Pseudomonadati</taxon>
        <taxon>Pseudomonadota</taxon>
        <taxon>Betaproteobacteria</taxon>
        <taxon>Neisseriales</taxon>
        <taxon>Neisseriaceae</taxon>
        <taxon>Crenobacter</taxon>
    </lineage>
</organism>
<feature type="transmembrane region" description="Helical" evidence="6">
    <location>
        <begin position="68"/>
        <end position="88"/>
    </location>
</feature>
<dbReference type="GO" id="GO:0016020">
    <property type="term" value="C:membrane"/>
    <property type="evidence" value="ECO:0007669"/>
    <property type="project" value="UniProtKB-SubCell"/>
</dbReference>
<keyword evidence="6" id="KW-0592">Phosphate transport</keyword>